<evidence type="ECO:0000313" key="3">
    <source>
        <dbReference type="Proteomes" id="UP000037146"/>
    </source>
</evidence>
<organism evidence="2 3">
    <name type="scientific">Peribacillus loiseleuriae</name>
    <dbReference type="NCBI Taxonomy" id="1679170"/>
    <lineage>
        <taxon>Bacteria</taxon>
        <taxon>Bacillati</taxon>
        <taxon>Bacillota</taxon>
        <taxon>Bacilli</taxon>
        <taxon>Bacillales</taxon>
        <taxon>Bacillaceae</taxon>
        <taxon>Peribacillus</taxon>
    </lineage>
</organism>
<name>A0A0K9H064_9BACI</name>
<dbReference type="InterPro" id="IPR011042">
    <property type="entry name" value="6-blade_b-propeller_TolB-like"/>
</dbReference>
<dbReference type="SUPFAM" id="SSF50952">
    <property type="entry name" value="Soluble quinoprotein glucose dehydrogenase"/>
    <property type="match status" value="1"/>
</dbReference>
<evidence type="ECO:0000259" key="1">
    <source>
        <dbReference type="Pfam" id="PF07995"/>
    </source>
</evidence>
<gene>
    <name evidence="2" type="ORF">AC625_10515</name>
</gene>
<reference evidence="3" key="1">
    <citation type="submission" date="2015-07" db="EMBL/GenBank/DDBJ databases">
        <title>Genome sequencing project for genomic taxonomy and phylogenomics of Bacillus-like bacteria.</title>
        <authorList>
            <person name="Liu B."/>
            <person name="Wang J."/>
            <person name="Zhu Y."/>
            <person name="Liu G."/>
            <person name="Chen Q."/>
            <person name="Chen Z."/>
            <person name="Lan J."/>
            <person name="Che J."/>
            <person name="Ge C."/>
            <person name="Shi H."/>
            <person name="Pan Z."/>
            <person name="Liu X."/>
        </authorList>
    </citation>
    <scope>NUCLEOTIDE SEQUENCE [LARGE SCALE GENOMIC DNA]</scope>
    <source>
        <strain evidence="3">FJAT-27997</strain>
    </source>
</reference>
<evidence type="ECO:0000313" key="2">
    <source>
        <dbReference type="EMBL" id="KMY52303.1"/>
    </source>
</evidence>
<dbReference type="Gene3D" id="2.120.10.30">
    <property type="entry name" value="TolB, C-terminal domain"/>
    <property type="match status" value="1"/>
</dbReference>
<dbReference type="InterPro" id="IPR012938">
    <property type="entry name" value="Glc/Sorbosone_DH"/>
</dbReference>
<dbReference type="PANTHER" id="PTHR33546:SF1">
    <property type="entry name" value="LARGE, MULTIFUNCTIONAL SECRETED PROTEIN"/>
    <property type="match status" value="1"/>
</dbReference>
<feature type="domain" description="Glucose/Sorbosone dehydrogenase" evidence="1">
    <location>
        <begin position="204"/>
        <end position="281"/>
    </location>
</feature>
<proteinExistence type="predicted"/>
<dbReference type="Pfam" id="PF07995">
    <property type="entry name" value="GSDH"/>
    <property type="match status" value="1"/>
</dbReference>
<dbReference type="EMBL" id="LFZW01000001">
    <property type="protein sequence ID" value="KMY52303.1"/>
    <property type="molecule type" value="Genomic_DNA"/>
</dbReference>
<dbReference type="InterPro" id="IPR011041">
    <property type="entry name" value="Quinoprot_gluc/sorb_DH_b-prop"/>
</dbReference>
<comment type="caution">
    <text evidence="2">The sequence shown here is derived from an EMBL/GenBank/DDBJ whole genome shotgun (WGS) entry which is preliminary data.</text>
</comment>
<dbReference type="Proteomes" id="UP000037146">
    <property type="component" value="Unassembled WGS sequence"/>
</dbReference>
<dbReference type="PANTHER" id="PTHR33546">
    <property type="entry name" value="LARGE, MULTIFUNCTIONAL SECRETED PROTEIN-RELATED"/>
    <property type="match status" value="1"/>
</dbReference>
<dbReference type="PATRIC" id="fig|1679170.3.peg.2349"/>
<protein>
    <recommendedName>
        <fullName evidence="1">Glucose/Sorbosone dehydrogenase domain-containing protein</fullName>
    </recommendedName>
</protein>
<dbReference type="AlphaFoldDB" id="A0A0K9H064"/>
<sequence>MVRITKPEDILVPSGYKIEVFAEKLMTPINLTFTDQGEMLIADAGIGSGNGKVLMLTSTGIRVIAEGFKPPLTGITYYKGNIYVAHRGFITIIQSDGTKKDIIAGLPSLGDHHNNRVVFGPDGKMYYGQGTATNSGVVGEDNSRWVKQYPYFHDYPGAYIPLVGQNFETKNVLSDFSSEQAWTGAYSPFGVPSYRGEYVKGIVKASGSIMRANPDGTQLELVAWGLRNPFRIKFDRQNRLFCGNHGIDVRGSRPVDQSPDEFQWIRQGMWYGWPDYTGGQPVTNPIFKPEGQPQPTFLLGQHPMQPPKPVATFAPHSAIMGFDFNYDPSYGPIGEAFIAEFGSEAPDTTGGKPAPRVGHRVSRIHPETGEISPFAINKTGLSAIATGGGGLERPIDVTFGKHNEMFITDFGIFKPPGSTKLLIPNTGVIWKVTKI</sequence>
<keyword evidence="3" id="KW-1185">Reference proteome</keyword>
<accession>A0A0K9H064</accession>
<dbReference type="STRING" id="1679170.AC625_10515"/>